<name>A0A0F9MQY9_9ZZZZ</name>
<evidence type="ECO:0008006" key="2">
    <source>
        <dbReference type="Google" id="ProtNLM"/>
    </source>
</evidence>
<sequence length="128" mass="13905">MKKLLACVLCSMILAGCSDPQVTYVQSNLFNVVDSLSVKIQGNAESATAHIKDRSNDHLFKGVLTESDKLGVAHVFTGELVNGDQPVQVRFEITSTSPSSPVNLCFKCTFWSEQPSGAIMLNRVKVES</sequence>
<accession>A0A0F9MQY9</accession>
<comment type="caution">
    <text evidence="1">The sequence shown here is derived from an EMBL/GenBank/DDBJ whole genome shotgun (WGS) entry which is preliminary data.</text>
</comment>
<organism evidence="1">
    <name type="scientific">marine sediment metagenome</name>
    <dbReference type="NCBI Taxonomy" id="412755"/>
    <lineage>
        <taxon>unclassified sequences</taxon>
        <taxon>metagenomes</taxon>
        <taxon>ecological metagenomes</taxon>
    </lineage>
</organism>
<gene>
    <name evidence="1" type="ORF">LCGC14_1043500</name>
</gene>
<dbReference type="AlphaFoldDB" id="A0A0F9MQY9"/>
<dbReference type="EMBL" id="LAZR01004310">
    <property type="protein sequence ID" value="KKN09755.1"/>
    <property type="molecule type" value="Genomic_DNA"/>
</dbReference>
<proteinExistence type="predicted"/>
<protein>
    <recommendedName>
        <fullName evidence="2">Lipoprotein</fullName>
    </recommendedName>
</protein>
<dbReference type="PROSITE" id="PS51257">
    <property type="entry name" value="PROKAR_LIPOPROTEIN"/>
    <property type="match status" value="1"/>
</dbReference>
<reference evidence="1" key="1">
    <citation type="journal article" date="2015" name="Nature">
        <title>Complex archaea that bridge the gap between prokaryotes and eukaryotes.</title>
        <authorList>
            <person name="Spang A."/>
            <person name="Saw J.H."/>
            <person name="Jorgensen S.L."/>
            <person name="Zaremba-Niedzwiedzka K."/>
            <person name="Martijn J."/>
            <person name="Lind A.E."/>
            <person name="van Eijk R."/>
            <person name="Schleper C."/>
            <person name="Guy L."/>
            <person name="Ettema T.J."/>
        </authorList>
    </citation>
    <scope>NUCLEOTIDE SEQUENCE</scope>
</reference>
<evidence type="ECO:0000313" key="1">
    <source>
        <dbReference type="EMBL" id="KKN09755.1"/>
    </source>
</evidence>